<dbReference type="RefSeq" id="WP_114125422.1">
    <property type="nucleotide sequence ID" value="NZ_QOUI01000002.1"/>
</dbReference>
<evidence type="ECO:0000313" key="7">
    <source>
        <dbReference type="Proteomes" id="UP000252770"/>
    </source>
</evidence>
<dbReference type="InterPro" id="IPR050109">
    <property type="entry name" value="HTH-type_TetR-like_transc_reg"/>
</dbReference>
<dbReference type="EMBL" id="QOUI01000002">
    <property type="protein sequence ID" value="RCK70651.1"/>
    <property type="molecule type" value="Genomic_DNA"/>
</dbReference>
<keyword evidence="7" id="KW-1185">Reference proteome</keyword>
<feature type="domain" description="HTH tetR-type" evidence="5">
    <location>
        <begin position="8"/>
        <end position="68"/>
    </location>
</feature>
<dbReference type="SUPFAM" id="SSF46689">
    <property type="entry name" value="Homeodomain-like"/>
    <property type="match status" value="1"/>
</dbReference>
<dbReference type="Pfam" id="PF00440">
    <property type="entry name" value="TetR_N"/>
    <property type="match status" value="1"/>
</dbReference>
<evidence type="ECO:0000256" key="3">
    <source>
        <dbReference type="ARBA" id="ARBA00023163"/>
    </source>
</evidence>
<dbReference type="Gene3D" id="1.10.357.10">
    <property type="entry name" value="Tetracycline Repressor, domain 2"/>
    <property type="match status" value="1"/>
</dbReference>
<keyword evidence="2 4" id="KW-0238">DNA-binding</keyword>
<comment type="caution">
    <text evidence="6">The sequence shown here is derived from an EMBL/GenBank/DDBJ whole genome shotgun (WGS) entry which is preliminary data.</text>
</comment>
<proteinExistence type="predicted"/>
<keyword evidence="1" id="KW-0805">Transcription regulation</keyword>
<dbReference type="PROSITE" id="PS50977">
    <property type="entry name" value="HTH_TETR_2"/>
    <property type="match status" value="1"/>
</dbReference>
<dbReference type="GO" id="GO:0000976">
    <property type="term" value="F:transcription cis-regulatory region binding"/>
    <property type="evidence" value="ECO:0007669"/>
    <property type="project" value="TreeGrafter"/>
</dbReference>
<dbReference type="Proteomes" id="UP000252770">
    <property type="component" value="Unassembled WGS sequence"/>
</dbReference>
<protein>
    <submittedName>
        <fullName evidence="6">TetR/AcrR family transcriptional regulator</fullName>
    </submittedName>
</protein>
<evidence type="ECO:0000313" key="6">
    <source>
        <dbReference type="EMBL" id="RCK70651.1"/>
    </source>
</evidence>
<feature type="DNA-binding region" description="H-T-H motif" evidence="4">
    <location>
        <begin position="31"/>
        <end position="50"/>
    </location>
</feature>
<evidence type="ECO:0000256" key="1">
    <source>
        <dbReference type="ARBA" id="ARBA00023015"/>
    </source>
</evidence>
<evidence type="ECO:0000259" key="5">
    <source>
        <dbReference type="PROSITE" id="PS50977"/>
    </source>
</evidence>
<gene>
    <name evidence="6" type="ORF">DT076_04340</name>
</gene>
<keyword evidence="3" id="KW-0804">Transcription</keyword>
<accession>A0A367Z0B8</accession>
<name>A0A367Z0B8_9ACTN</name>
<dbReference type="InterPro" id="IPR001647">
    <property type="entry name" value="HTH_TetR"/>
</dbReference>
<evidence type="ECO:0000256" key="2">
    <source>
        <dbReference type="ARBA" id="ARBA00023125"/>
    </source>
</evidence>
<dbReference type="PANTHER" id="PTHR30055:SF234">
    <property type="entry name" value="HTH-TYPE TRANSCRIPTIONAL REGULATOR BETI"/>
    <property type="match status" value="1"/>
</dbReference>
<dbReference type="Gene3D" id="1.10.10.60">
    <property type="entry name" value="Homeodomain-like"/>
    <property type="match status" value="1"/>
</dbReference>
<sequence length="191" mass="21344">MNPLRPLTRRQSQLETALLELVLAEGFAHLTLDDLAVRLGCSKRTLYALAPSKEQLVTRIVRLFFRTAAEQVEQTTRRTRSPARRLTRYLEEVATALSPASRRFLADVSAFTPAAEIYELNTQLATKRVRELVAEGIAAREFRDVHALFVAEVVAATMRRIGSGELQRATGLTDAEAYRHLADVAVAALRR</sequence>
<dbReference type="GO" id="GO:0003700">
    <property type="term" value="F:DNA-binding transcription factor activity"/>
    <property type="evidence" value="ECO:0007669"/>
    <property type="project" value="TreeGrafter"/>
</dbReference>
<dbReference type="AlphaFoldDB" id="A0A367Z0B8"/>
<reference evidence="6 7" key="1">
    <citation type="submission" date="2018-07" db="EMBL/GenBank/DDBJ databases">
        <title>Desertimonas flava gen. nov. sp. nov.</title>
        <authorList>
            <person name="Liu S."/>
        </authorList>
    </citation>
    <scope>NUCLEOTIDE SEQUENCE [LARGE SCALE GENOMIC DNA]</scope>
    <source>
        <strain evidence="6 7">16Sb5-5</strain>
    </source>
</reference>
<organism evidence="6 7">
    <name type="scientific">Desertihabitans brevis</name>
    <dbReference type="NCBI Taxonomy" id="2268447"/>
    <lineage>
        <taxon>Bacteria</taxon>
        <taxon>Bacillati</taxon>
        <taxon>Actinomycetota</taxon>
        <taxon>Actinomycetes</taxon>
        <taxon>Propionibacteriales</taxon>
        <taxon>Propionibacteriaceae</taxon>
        <taxon>Desertihabitans</taxon>
    </lineage>
</organism>
<evidence type="ECO:0000256" key="4">
    <source>
        <dbReference type="PROSITE-ProRule" id="PRU00335"/>
    </source>
</evidence>
<dbReference type="InterPro" id="IPR009057">
    <property type="entry name" value="Homeodomain-like_sf"/>
</dbReference>
<dbReference type="PANTHER" id="PTHR30055">
    <property type="entry name" value="HTH-TYPE TRANSCRIPTIONAL REGULATOR RUTR"/>
    <property type="match status" value="1"/>
</dbReference>